<dbReference type="InterPro" id="IPR036388">
    <property type="entry name" value="WH-like_DNA-bd_sf"/>
</dbReference>
<gene>
    <name evidence="6" type="ORF">GR183_00375</name>
</gene>
<dbReference type="SUPFAM" id="SSF46785">
    <property type="entry name" value="Winged helix' DNA-binding domain"/>
    <property type="match status" value="1"/>
</dbReference>
<accession>A0A7X3S5M1</accession>
<dbReference type="SUPFAM" id="SSF53335">
    <property type="entry name" value="S-adenosyl-L-methionine-dependent methyltransferases"/>
    <property type="match status" value="1"/>
</dbReference>
<evidence type="ECO:0000259" key="5">
    <source>
        <dbReference type="Pfam" id="PF08100"/>
    </source>
</evidence>
<dbReference type="Pfam" id="PF00891">
    <property type="entry name" value="Methyltransf_2"/>
    <property type="match status" value="1"/>
</dbReference>
<evidence type="ECO:0000259" key="4">
    <source>
        <dbReference type="Pfam" id="PF00891"/>
    </source>
</evidence>
<dbReference type="InterPro" id="IPR029063">
    <property type="entry name" value="SAM-dependent_MTases_sf"/>
</dbReference>
<dbReference type="Gene3D" id="3.40.50.150">
    <property type="entry name" value="Vaccinia Virus protein VP39"/>
    <property type="match status" value="1"/>
</dbReference>
<dbReference type="GO" id="GO:0032259">
    <property type="term" value="P:methylation"/>
    <property type="evidence" value="ECO:0007669"/>
    <property type="project" value="UniProtKB-KW"/>
</dbReference>
<dbReference type="Proteomes" id="UP000433101">
    <property type="component" value="Unassembled WGS sequence"/>
</dbReference>
<name>A0A7X3S5M1_9HYPH</name>
<dbReference type="Pfam" id="PF08100">
    <property type="entry name" value="Dimerisation"/>
    <property type="match status" value="1"/>
</dbReference>
<organism evidence="6 7">
    <name type="scientific">Stappia sediminis</name>
    <dbReference type="NCBI Taxonomy" id="2692190"/>
    <lineage>
        <taxon>Bacteria</taxon>
        <taxon>Pseudomonadati</taxon>
        <taxon>Pseudomonadota</taxon>
        <taxon>Alphaproteobacteria</taxon>
        <taxon>Hyphomicrobiales</taxon>
        <taxon>Stappiaceae</taxon>
        <taxon>Stappia</taxon>
    </lineage>
</organism>
<dbReference type="PIRSF" id="PIRSF005739">
    <property type="entry name" value="O-mtase"/>
    <property type="match status" value="1"/>
</dbReference>
<dbReference type="GO" id="GO:0046983">
    <property type="term" value="F:protein dimerization activity"/>
    <property type="evidence" value="ECO:0007669"/>
    <property type="project" value="InterPro"/>
</dbReference>
<keyword evidence="2 6" id="KW-0808">Transferase</keyword>
<dbReference type="Gene3D" id="1.10.10.10">
    <property type="entry name" value="Winged helix-like DNA-binding domain superfamily/Winged helix DNA-binding domain"/>
    <property type="match status" value="1"/>
</dbReference>
<dbReference type="EMBL" id="WUMV01000001">
    <property type="protein sequence ID" value="MXN63344.1"/>
    <property type="molecule type" value="Genomic_DNA"/>
</dbReference>
<keyword evidence="1 6" id="KW-0489">Methyltransferase</keyword>
<evidence type="ECO:0000256" key="3">
    <source>
        <dbReference type="ARBA" id="ARBA00022691"/>
    </source>
</evidence>
<dbReference type="InterPro" id="IPR036390">
    <property type="entry name" value="WH_DNA-bd_sf"/>
</dbReference>
<dbReference type="AlphaFoldDB" id="A0A7X3S5M1"/>
<reference evidence="6 7" key="1">
    <citation type="submission" date="2019-12" db="EMBL/GenBank/DDBJ databases">
        <authorList>
            <person name="Li M."/>
        </authorList>
    </citation>
    <scope>NUCLEOTIDE SEQUENCE [LARGE SCALE GENOMIC DNA]</scope>
    <source>
        <strain evidence="6 7">GBMRC 2046</strain>
    </source>
</reference>
<sequence>MSLPKPLESAEQISDIAFGFMGSKALFSALHVDLFSALADGGGSVEDVAGKTGLDPDRAMTLLTALTTLGLVVRNGKAYENAPAADAFLVKGRKYDFGDYLRFQIDKQMYPFLTQLEEALTGELEPEQVSSYADWFSDAEEARIYSESQHSGSLGPGRSLAKMIDLSKARTLLDVGGGTGAFSISLCKAYPELRSTVLDFPNVVDVGRGFVKKAGLSDRVEFNPGNALEIEWPKDRDVILMSYLFSGVPGETIPGLVRAAMDHLAPGGHFIVHDFMVEDDRTGPKLAALWQLQHVAFNPEARSVTSGWVRALMEAAGFKDIEIAEMIPGMTTMVHGVKPAAGA</sequence>
<dbReference type="GO" id="GO:0008171">
    <property type="term" value="F:O-methyltransferase activity"/>
    <property type="evidence" value="ECO:0007669"/>
    <property type="project" value="InterPro"/>
</dbReference>
<keyword evidence="7" id="KW-1185">Reference proteome</keyword>
<evidence type="ECO:0000256" key="1">
    <source>
        <dbReference type="ARBA" id="ARBA00022603"/>
    </source>
</evidence>
<dbReference type="PANTHER" id="PTHR43712:SF2">
    <property type="entry name" value="O-METHYLTRANSFERASE CICE"/>
    <property type="match status" value="1"/>
</dbReference>
<protein>
    <submittedName>
        <fullName evidence="6">Methyltransferase</fullName>
    </submittedName>
</protein>
<dbReference type="RefSeq" id="WP_160773606.1">
    <property type="nucleotide sequence ID" value="NZ_WUMV01000001.1"/>
</dbReference>
<feature type="domain" description="O-methyltransferase C-terminal" evidence="4">
    <location>
        <begin position="136"/>
        <end position="319"/>
    </location>
</feature>
<proteinExistence type="predicted"/>
<dbReference type="InterPro" id="IPR012967">
    <property type="entry name" value="COMT_dimerisation"/>
</dbReference>
<comment type="caution">
    <text evidence="6">The sequence shown here is derived from an EMBL/GenBank/DDBJ whole genome shotgun (WGS) entry which is preliminary data.</text>
</comment>
<evidence type="ECO:0000256" key="2">
    <source>
        <dbReference type="ARBA" id="ARBA00022679"/>
    </source>
</evidence>
<dbReference type="PROSITE" id="PS51683">
    <property type="entry name" value="SAM_OMT_II"/>
    <property type="match status" value="1"/>
</dbReference>
<dbReference type="PANTHER" id="PTHR43712">
    <property type="entry name" value="PUTATIVE (AFU_ORTHOLOGUE AFUA_4G14580)-RELATED"/>
    <property type="match status" value="1"/>
</dbReference>
<feature type="domain" description="O-methyltransferase dimerisation" evidence="5">
    <location>
        <begin position="15"/>
        <end position="90"/>
    </location>
</feature>
<dbReference type="InterPro" id="IPR001077">
    <property type="entry name" value="COMT_C"/>
</dbReference>
<evidence type="ECO:0000313" key="6">
    <source>
        <dbReference type="EMBL" id="MXN63344.1"/>
    </source>
</evidence>
<evidence type="ECO:0000313" key="7">
    <source>
        <dbReference type="Proteomes" id="UP000433101"/>
    </source>
</evidence>
<dbReference type="InterPro" id="IPR016461">
    <property type="entry name" value="COMT-like"/>
</dbReference>
<keyword evidence="3" id="KW-0949">S-adenosyl-L-methionine</keyword>
<dbReference type="CDD" id="cd02440">
    <property type="entry name" value="AdoMet_MTases"/>
    <property type="match status" value="1"/>
</dbReference>